<name>A0A061RDN3_9CHLO</name>
<feature type="domain" description="Transglutaminase-like" evidence="5">
    <location>
        <begin position="160"/>
        <end position="215"/>
    </location>
</feature>
<dbReference type="PANTHER" id="PTHR12143:SF19">
    <property type="entry name" value="PEPTIDE-N(4)-(N-ACETYL-BETA-GLUCOSAMINYL)ASPARAGINE AMIDASE"/>
    <property type="match status" value="1"/>
</dbReference>
<reference evidence="6" key="1">
    <citation type="submission" date="2014-05" db="EMBL/GenBank/DDBJ databases">
        <title>The transcriptome of the halophilic microalga Tetraselmis sp. GSL018 isolated from the Great Salt Lake, Utah.</title>
        <authorList>
            <person name="Jinkerson R.E."/>
            <person name="D'Adamo S."/>
            <person name="Posewitz M.C."/>
        </authorList>
    </citation>
    <scope>NUCLEOTIDE SEQUENCE</scope>
    <source>
        <strain evidence="6">GSL018</strain>
    </source>
</reference>
<dbReference type="PANTHER" id="PTHR12143">
    <property type="entry name" value="PEPTIDE N-GLYCANASE PNGASE -RELATED"/>
    <property type="match status" value="1"/>
</dbReference>
<dbReference type="Gene3D" id="3.10.620.30">
    <property type="match status" value="1"/>
</dbReference>
<feature type="region of interest" description="Disordered" evidence="4">
    <location>
        <begin position="521"/>
        <end position="547"/>
    </location>
</feature>
<accession>A0A061RDN3</accession>
<evidence type="ECO:0000256" key="4">
    <source>
        <dbReference type="SAM" id="MobiDB-lite"/>
    </source>
</evidence>
<evidence type="ECO:0000259" key="5">
    <source>
        <dbReference type="SMART" id="SM00460"/>
    </source>
</evidence>
<dbReference type="GO" id="GO:0000224">
    <property type="term" value="F:peptide-N4-(N-acetyl-beta-glucosaminyl)asparagine amidase activity"/>
    <property type="evidence" value="ECO:0007669"/>
    <property type="project" value="TreeGrafter"/>
</dbReference>
<dbReference type="InterPro" id="IPR002931">
    <property type="entry name" value="Transglutaminase-like"/>
</dbReference>
<dbReference type="GO" id="GO:0046872">
    <property type="term" value="F:metal ion binding"/>
    <property type="evidence" value="ECO:0007669"/>
    <property type="project" value="UniProtKB-KW"/>
</dbReference>
<dbReference type="SUPFAM" id="SSF54001">
    <property type="entry name" value="Cysteine proteinases"/>
    <property type="match status" value="1"/>
</dbReference>
<dbReference type="GO" id="GO:0006516">
    <property type="term" value="P:glycoprotein catabolic process"/>
    <property type="evidence" value="ECO:0007669"/>
    <property type="project" value="TreeGrafter"/>
</dbReference>
<dbReference type="GO" id="GO:0005634">
    <property type="term" value="C:nucleus"/>
    <property type="evidence" value="ECO:0007669"/>
    <property type="project" value="TreeGrafter"/>
</dbReference>
<dbReference type="FunFam" id="2.20.25.10:FF:000011">
    <property type="entry name" value="peptide-N(4)-(N-acetyl-beta- glucosaminyl)asparagine amidase"/>
    <property type="match status" value="1"/>
</dbReference>
<gene>
    <name evidence="6" type="primary">NGLY1</name>
    <name evidence="6" type="ORF">TSPGSL018_7650</name>
</gene>
<proteinExistence type="inferred from homology"/>
<dbReference type="SMART" id="SM00460">
    <property type="entry name" value="TGc"/>
    <property type="match status" value="1"/>
</dbReference>
<organism evidence="6">
    <name type="scientific">Tetraselmis sp. GSL018</name>
    <dbReference type="NCBI Taxonomy" id="582737"/>
    <lineage>
        <taxon>Eukaryota</taxon>
        <taxon>Viridiplantae</taxon>
        <taxon>Chlorophyta</taxon>
        <taxon>core chlorophytes</taxon>
        <taxon>Chlorodendrophyceae</taxon>
        <taxon>Chlorodendrales</taxon>
        <taxon>Chlorodendraceae</taxon>
        <taxon>Tetraselmis</taxon>
    </lineage>
</organism>
<dbReference type="EMBL" id="GBEZ01017425">
    <property type="protein sequence ID" value="JAC68904.1"/>
    <property type="molecule type" value="Transcribed_RNA"/>
</dbReference>
<keyword evidence="2" id="KW-0479">Metal-binding</keyword>
<evidence type="ECO:0000256" key="3">
    <source>
        <dbReference type="ARBA" id="ARBA00022833"/>
    </source>
</evidence>
<dbReference type="Gene3D" id="2.60.120.260">
    <property type="entry name" value="Galactose-binding domain-like"/>
    <property type="match status" value="1"/>
</dbReference>
<sequence>MSSIGSEQVNALASSLIVALASAARNTAPLLERRLRVHTATATAYESIQLQSKARSVIPTDRLRREAKEAAELSADLGEDPAADELDVLAELLLHWFKKEFFKWVNSPPCDFCGSPTQIAGMVQPSSEDLRHGASRVELHRCKTCGRGTRFPRYNDPGKLLDTRRGRCGEWANCFTLCCRAMGLDARIVFDWTDHVWTEYFSPAKGRWVHLDPCEAAYDKPLLYEAGWGKKLSYAIAFSKDSVTDVTRRYTSDFASLVPRRTEAPEPVVLALTAVLTQGLRRGMGAEQLQALHRRDLAEAEELAGGPAAPRGPLPGRQTGTEEWRRARGEMGSAGGKDGTAAPKQLARTGTRFMPANDGEALAHEPRRIRGGFVCASGHNAPEETVVRAFDGNSSTKWLDFGGGGADGKAWVEYRLRKGAAVVAEYAITSANDEPSRDPAAFVLRGRAAIDGVGEEEQWVELDSRSGVSFKSRQQCLRFAVAPGSQRPCTAWRLEVLATANPAAANSCQLACLDLLAAGRDQGSPEGGPSQPPEAGPEPSGGIVISPVPGYETKLKTEFERLMATGSFDPNEAAAQALKNVKNEFF</sequence>
<dbReference type="InterPro" id="IPR038765">
    <property type="entry name" value="Papain-like_cys_pep_sf"/>
</dbReference>
<dbReference type="GO" id="GO:0005829">
    <property type="term" value="C:cytosol"/>
    <property type="evidence" value="ECO:0007669"/>
    <property type="project" value="TreeGrafter"/>
</dbReference>
<evidence type="ECO:0000256" key="1">
    <source>
        <dbReference type="ARBA" id="ARBA00009390"/>
    </source>
</evidence>
<keyword evidence="3" id="KW-0862">Zinc</keyword>
<dbReference type="Gene3D" id="2.20.25.10">
    <property type="match status" value="1"/>
</dbReference>
<evidence type="ECO:0000313" key="6">
    <source>
        <dbReference type="EMBL" id="JAC68904.1"/>
    </source>
</evidence>
<dbReference type="InterPro" id="IPR050883">
    <property type="entry name" value="PNGase"/>
</dbReference>
<protein>
    <submittedName>
        <fullName evidence="6">Peptide-N4-(N-acetyl-beta-glucosaminyl)asparagine amidase</fullName>
    </submittedName>
</protein>
<evidence type="ECO:0000256" key="2">
    <source>
        <dbReference type="ARBA" id="ARBA00022723"/>
    </source>
</evidence>
<comment type="similarity">
    <text evidence="1">Belongs to the transglutaminase-like superfamily. PNGase family.</text>
</comment>
<dbReference type="Pfam" id="PF01841">
    <property type="entry name" value="Transglut_core"/>
    <property type="match status" value="1"/>
</dbReference>
<dbReference type="AlphaFoldDB" id="A0A061RDN3"/>